<evidence type="ECO:0000256" key="1">
    <source>
        <dbReference type="SAM" id="MobiDB-lite"/>
    </source>
</evidence>
<dbReference type="EMBL" id="BQNB010009899">
    <property type="protein sequence ID" value="GJS69947.1"/>
    <property type="molecule type" value="Genomic_DNA"/>
</dbReference>
<feature type="compositionally biased region" description="Basic and acidic residues" evidence="1">
    <location>
        <begin position="15"/>
        <end position="24"/>
    </location>
</feature>
<sequence length="116" mass="13394">MNESRPGRCKAQNHIKTEMNESRTCRQQQIQTSDKQQTEHHIQTAHSDRQQQRVPNKGRRRAKADTHSAERSEQRQPEPKCVDAEMLHITTQDIIGLVKTVTSPSPSPMQNQTSRR</sequence>
<feature type="region of interest" description="Disordered" evidence="1">
    <location>
        <begin position="1"/>
        <end position="83"/>
    </location>
</feature>
<name>A0ABQ4XXT5_9ASTR</name>
<comment type="caution">
    <text evidence="2">The sequence shown here is derived from an EMBL/GenBank/DDBJ whole genome shotgun (WGS) entry which is preliminary data.</text>
</comment>
<feature type="compositionally biased region" description="Basic and acidic residues" evidence="1">
    <location>
        <begin position="63"/>
        <end position="83"/>
    </location>
</feature>
<gene>
    <name evidence="2" type="ORF">Tco_0702788</name>
</gene>
<accession>A0ABQ4XXT5</accession>
<organism evidence="2 3">
    <name type="scientific">Tanacetum coccineum</name>
    <dbReference type="NCBI Taxonomy" id="301880"/>
    <lineage>
        <taxon>Eukaryota</taxon>
        <taxon>Viridiplantae</taxon>
        <taxon>Streptophyta</taxon>
        <taxon>Embryophyta</taxon>
        <taxon>Tracheophyta</taxon>
        <taxon>Spermatophyta</taxon>
        <taxon>Magnoliopsida</taxon>
        <taxon>eudicotyledons</taxon>
        <taxon>Gunneridae</taxon>
        <taxon>Pentapetalae</taxon>
        <taxon>asterids</taxon>
        <taxon>campanulids</taxon>
        <taxon>Asterales</taxon>
        <taxon>Asteraceae</taxon>
        <taxon>Asteroideae</taxon>
        <taxon>Anthemideae</taxon>
        <taxon>Anthemidinae</taxon>
        <taxon>Tanacetum</taxon>
    </lineage>
</organism>
<reference evidence="2" key="2">
    <citation type="submission" date="2022-01" db="EMBL/GenBank/DDBJ databases">
        <authorList>
            <person name="Yamashiro T."/>
            <person name="Shiraishi A."/>
            <person name="Satake H."/>
            <person name="Nakayama K."/>
        </authorList>
    </citation>
    <scope>NUCLEOTIDE SEQUENCE</scope>
</reference>
<reference evidence="2" key="1">
    <citation type="journal article" date="2022" name="Int. J. Mol. Sci.">
        <title>Draft Genome of Tanacetum Coccineum: Genomic Comparison of Closely Related Tanacetum-Family Plants.</title>
        <authorList>
            <person name="Yamashiro T."/>
            <person name="Shiraishi A."/>
            <person name="Nakayama K."/>
            <person name="Satake H."/>
        </authorList>
    </citation>
    <scope>NUCLEOTIDE SEQUENCE</scope>
</reference>
<proteinExistence type="predicted"/>
<keyword evidence="3" id="KW-1185">Reference proteome</keyword>
<dbReference type="Proteomes" id="UP001151760">
    <property type="component" value="Unassembled WGS sequence"/>
</dbReference>
<protein>
    <submittedName>
        <fullName evidence="2">Uncharacterized protein</fullName>
    </submittedName>
</protein>
<feature type="compositionally biased region" description="Basic and acidic residues" evidence="1">
    <location>
        <begin position="36"/>
        <end position="51"/>
    </location>
</feature>
<evidence type="ECO:0000313" key="3">
    <source>
        <dbReference type="Proteomes" id="UP001151760"/>
    </source>
</evidence>
<evidence type="ECO:0000313" key="2">
    <source>
        <dbReference type="EMBL" id="GJS69947.1"/>
    </source>
</evidence>